<evidence type="ECO:0000313" key="2">
    <source>
        <dbReference type="Proteomes" id="UP000028826"/>
    </source>
</evidence>
<reference evidence="1 2" key="1">
    <citation type="submission" date="2014-03" db="EMBL/GenBank/DDBJ databases">
        <title>Genome of Haematobacter massiliensis CCUG 47968.</title>
        <authorList>
            <person name="Wang D."/>
            <person name="Wang G."/>
        </authorList>
    </citation>
    <scope>NUCLEOTIDE SEQUENCE [LARGE SCALE GENOMIC DNA]</scope>
    <source>
        <strain evidence="1 2">CCUG 47968</strain>
    </source>
</reference>
<proteinExistence type="predicted"/>
<gene>
    <name evidence="1" type="ORF">CN97_18725</name>
</gene>
<dbReference type="AlphaFoldDB" id="A0A086Y2D0"/>
<dbReference type="Proteomes" id="UP000028826">
    <property type="component" value="Unassembled WGS sequence"/>
</dbReference>
<dbReference type="EMBL" id="JGYG01000008">
    <property type="protein sequence ID" value="KFI28430.1"/>
    <property type="molecule type" value="Genomic_DNA"/>
</dbReference>
<organism evidence="1 2">
    <name type="scientific">Haematobacter massiliensis</name>
    <dbReference type="NCBI Taxonomy" id="195105"/>
    <lineage>
        <taxon>Bacteria</taxon>
        <taxon>Pseudomonadati</taxon>
        <taxon>Pseudomonadota</taxon>
        <taxon>Alphaproteobacteria</taxon>
        <taxon>Rhodobacterales</taxon>
        <taxon>Paracoccaceae</taxon>
        <taxon>Haematobacter</taxon>
    </lineage>
</organism>
<comment type="caution">
    <text evidence="1">The sequence shown here is derived from an EMBL/GenBank/DDBJ whole genome shotgun (WGS) entry which is preliminary data.</text>
</comment>
<protein>
    <submittedName>
        <fullName evidence="1">Uncharacterized protein</fullName>
    </submittedName>
</protein>
<evidence type="ECO:0000313" key="1">
    <source>
        <dbReference type="EMBL" id="KFI28430.1"/>
    </source>
</evidence>
<keyword evidence="2" id="KW-1185">Reference proteome</keyword>
<accession>A0A086Y2D0</accession>
<sequence length="86" mass="9320">MRESASLNTDRHTEPHPLRRALCIADGFSPGVLFGPCRRVCAWRVGGALNRLVDGCLMRVMKASLRLPSPLLGLTFTAILDQASTG</sequence>
<name>A0A086Y2D0_9RHOB</name>